<protein>
    <submittedName>
        <fullName evidence="2">Uncharacterized protein</fullName>
    </submittedName>
</protein>
<proteinExistence type="predicted"/>
<evidence type="ECO:0000313" key="3">
    <source>
        <dbReference type="Proteomes" id="UP001218218"/>
    </source>
</evidence>
<comment type="caution">
    <text evidence="2">The sequence shown here is derived from an EMBL/GenBank/DDBJ whole genome shotgun (WGS) entry which is preliminary data.</text>
</comment>
<keyword evidence="1" id="KW-0812">Transmembrane</keyword>
<dbReference type="EMBL" id="JARIHO010000019">
    <property type="protein sequence ID" value="KAJ7347522.1"/>
    <property type="molecule type" value="Genomic_DNA"/>
</dbReference>
<feature type="transmembrane region" description="Helical" evidence="1">
    <location>
        <begin position="48"/>
        <end position="68"/>
    </location>
</feature>
<evidence type="ECO:0000313" key="2">
    <source>
        <dbReference type="EMBL" id="KAJ7347522.1"/>
    </source>
</evidence>
<gene>
    <name evidence="2" type="ORF">DFH08DRAFT_779720</name>
</gene>
<evidence type="ECO:0000256" key="1">
    <source>
        <dbReference type="SAM" id="Phobius"/>
    </source>
</evidence>
<reference evidence="2" key="1">
    <citation type="submission" date="2023-03" db="EMBL/GenBank/DDBJ databases">
        <title>Massive genome expansion in bonnet fungi (Mycena s.s.) driven by repeated elements and novel gene families across ecological guilds.</title>
        <authorList>
            <consortium name="Lawrence Berkeley National Laboratory"/>
            <person name="Harder C.B."/>
            <person name="Miyauchi S."/>
            <person name="Viragh M."/>
            <person name="Kuo A."/>
            <person name="Thoen E."/>
            <person name="Andreopoulos B."/>
            <person name="Lu D."/>
            <person name="Skrede I."/>
            <person name="Drula E."/>
            <person name="Henrissat B."/>
            <person name="Morin E."/>
            <person name="Kohler A."/>
            <person name="Barry K."/>
            <person name="LaButti K."/>
            <person name="Morin E."/>
            <person name="Salamov A."/>
            <person name="Lipzen A."/>
            <person name="Mereny Z."/>
            <person name="Hegedus B."/>
            <person name="Baldrian P."/>
            <person name="Stursova M."/>
            <person name="Weitz H."/>
            <person name="Taylor A."/>
            <person name="Grigoriev I.V."/>
            <person name="Nagy L.G."/>
            <person name="Martin F."/>
            <person name="Kauserud H."/>
        </authorList>
    </citation>
    <scope>NUCLEOTIDE SEQUENCE</scope>
    <source>
        <strain evidence="2">CBHHK002</strain>
    </source>
</reference>
<accession>A0AAD7A254</accession>
<keyword evidence="1" id="KW-0472">Membrane</keyword>
<organism evidence="2 3">
    <name type="scientific">Mycena albidolilacea</name>
    <dbReference type="NCBI Taxonomy" id="1033008"/>
    <lineage>
        <taxon>Eukaryota</taxon>
        <taxon>Fungi</taxon>
        <taxon>Dikarya</taxon>
        <taxon>Basidiomycota</taxon>
        <taxon>Agaricomycotina</taxon>
        <taxon>Agaricomycetes</taxon>
        <taxon>Agaricomycetidae</taxon>
        <taxon>Agaricales</taxon>
        <taxon>Marasmiineae</taxon>
        <taxon>Mycenaceae</taxon>
        <taxon>Mycena</taxon>
    </lineage>
</organism>
<name>A0AAD7A254_9AGAR</name>
<sequence length="457" mass="49095">MSKTSSRPLLMNVSPGARLPSYQTIDIPVTWRLEVQPPRYQRSPVRRFLSAFFVAVGIWALIKTLLVVHHHGHGIGWFGAGDWDVPADLVLDQCVRGGASSTSSHAIFEIPLNPDTVLLLSRYRSSSFFGAGSSVSGTLDMSTSPQLSNTAKISVHSLRNANTKACLVAGPDGETGVGLFSKGAWFSPGRETSFVKINVLLPRPKTPLRLKGIVANLPNFSLNVGNLEDSIDFGSATFTTSNSPVNVKSLTAHRARLHSSNGQITADSLISPDLTVQTSNSGISGTFNTSGMLKITTSNAPIKVTVNLKSNDKNRPTAVHLRTSNHRLDANVLLATDAHAGGDFFVTAHTSNGPLALAVPDSPADSKLVLTARTSNKPAEVRLHGVYQGAFSVSTLNDKPEVKQVDEKGDNRQVEYAGERGGRRGGEVKGYVYEKERNRELGSVVVRTRNAPAVLWV</sequence>
<keyword evidence="3" id="KW-1185">Reference proteome</keyword>
<keyword evidence="1" id="KW-1133">Transmembrane helix</keyword>
<dbReference type="Proteomes" id="UP001218218">
    <property type="component" value="Unassembled WGS sequence"/>
</dbReference>
<dbReference type="AlphaFoldDB" id="A0AAD7A254"/>